<protein>
    <recommendedName>
        <fullName evidence="3">Transposase domain-containing protein</fullName>
    </recommendedName>
</protein>
<evidence type="ECO:0008006" key="3">
    <source>
        <dbReference type="Google" id="ProtNLM"/>
    </source>
</evidence>
<name>A0AAN8Q182_PATCE</name>
<evidence type="ECO:0000313" key="2">
    <source>
        <dbReference type="Proteomes" id="UP001347796"/>
    </source>
</evidence>
<sequence>MMAYNNKILCGRSVLRHAQKRAKEIVDSLAADNVVVASNFDNSENTLETDSSFDNTVTVQKNDVGEYMDFINTSNDIEYDQFSSFLESENISTSDESEQSGEESDLRPKLQEWAVNSNVPHCHINTLLDILHHDHPSLPKDSRTLLATPVSCNVIEHAGGSYFHFGVAEGIKYRLESNPDLLASCTRVSLQLNIDGLPLFKSSNTQFWPILGLLIEEKIKVPFVIGLFVGQTKPKDVNQYLKYFIDEMKDIKERALVQVHGLPVEVDILNFVCDTPARTFIKQTKGHNGYSGCDKCTQSGSYINNRMSFPAVNSTLRSDADFKSMADEEHHVGHSDLVQLKLGMVTQFPLDYMHLVCLGVVRKLLSIWLKGSLSVRFSSHIVRKVSDNLINYRPHLPREFARKGRSLQEMDRWKATEFRTFLLYTGPVALKCKEIPDVVLGNFTMLHVAITILCSSDLSPAKCDYAEQLLISFVQHFAEMYGKHLVSYNVHCLIHLANDVRLYGPLDQFSAFPFENFLKSIKRLLRTPTCPLQQVVRRLKEKKGISGRSFNFQTICKKEHSAGPVPNNFQLYRQYSEIHTENLFISTKEGDNALYIGQHIYIVNNILLLNEAVMLVCRKFTSRASFFHYPLDSLDIGIAFVSKLNKRYVVFQLSEITAKAVLLPYQNGFVSFPLIHTRTYQ</sequence>
<accession>A0AAN8Q182</accession>
<dbReference type="PANTHER" id="PTHR33053:SF24">
    <property type="entry name" value="TRANSPOSASE DOMAIN-CONTAINING PROTEIN"/>
    <property type="match status" value="1"/>
</dbReference>
<dbReference type="EMBL" id="JAZGQO010000008">
    <property type="protein sequence ID" value="KAK6180270.1"/>
    <property type="molecule type" value="Genomic_DNA"/>
</dbReference>
<reference evidence="1 2" key="1">
    <citation type="submission" date="2024-01" db="EMBL/GenBank/DDBJ databases">
        <title>The genome of the rayed Mediterranean limpet Patella caerulea (Linnaeus, 1758).</title>
        <authorList>
            <person name="Anh-Thu Weber A."/>
            <person name="Halstead-Nussloch G."/>
        </authorList>
    </citation>
    <scope>NUCLEOTIDE SEQUENCE [LARGE SCALE GENOMIC DNA]</scope>
    <source>
        <strain evidence="1">AATW-2023a</strain>
        <tissue evidence="1">Whole specimen</tissue>
    </source>
</reference>
<keyword evidence="2" id="KW-1185">Reference proteome</keyword>
<dbReference type="PANTHER" id="PTHR33053">
    <property type="entry name" value="PROTEIN, PUTATIVE-RELATED"/>
    <property type="match status" value="1"/>
</dbReference>
<comment type="caution">
    <text evidence="1">The sequence shown here is derived from an EMBL/GenBank/DDBJ whole genome shotgun (WGS) entry which is preliminary data.</text>
</comment>
<evidence type="ECO:0000313" key="1">
    <source>
        <dbReference type="EMBL" id="KAK6180270.1"/>
    </source>
</evidence>
<dbReference type="Proteomes" id="UP001347796">
    <property type="component" value="Unassembled WGS sequence"/>
</dbReference>
<dbReference type="AlphaFoldDB" id="A0AAN8Q182"/>
<organism evidence="1 2">
    <name type="scientific">Patella caerulea</name>
    <name type="common">Rayed Mediterranean limpet</name>
    <dbReference type="NCBI Taxonomy" id="87958"/>
    <lineage>
        <taxon>Eukaryota</taxon>
        <taxon>Metazoa</taxon>
        <taxon>Spiralia</taxon>
        <taxon>Lophotrochozoa</taxon>
        <taxon>Mollusca</taxon>
        <taxon>Gastropoda</taxon>
        <taxon>Patellogastropoda</taxon>
        <taxon>Patelloidea</taxon>
        <taxon>Patellidae</taxon>
        <taxon>Patella</taxon>
    </lineage>
</organism>
<proteinExistence type="predicted"/>
<gene>
    <name evidence="1" type="ORF">SNE40_012457</name>
</gene>